<accession>A0A1W6JSD3</accession>
<evidence type="ECO:0000313" key="1">
    <source>
        <dbReference type="EMBL" id="ARM70157.1"/>
    </source>
</evidence>
<dbReference type="EMBL" id="KY821088">
    <property type="protein sequence ID" value="ARM70157.1"/>
    <property type="molecule type" value="Genomic_DNA"/>
</dbReference>
<gene>
    <name evidence="1" type="ORF">HARAMBE_8</name>
</gene>
<keyword evidence="2" id="KW-1185">Reference proteome</keyword>
<evidence type="ECO:0000313" key="2">
    <source>
        <dbReference type="Proteomes" id="UP000221132"/>
    </source>
</evidence>
<proteinExistence type="predicted"/>
<protein>
    <submittedName>
        <fullName evidence="1">Uncharacterized protein</fullName>
    </submittedName>
</protein>
<reference evidence="2" key="1">
    <citation type="submission" date="2017-03" db="EMBL/GenBank/DDBJ databases">
        <authorList>
            <person name="Abille Z."/>
            <person name="Afsharjavan R."/>
            <person name="Alms C.E."/>
            <person name="Anil A."/>
            <person name="Azuma E.A."/>
            <person name="Boateng D."/>
            <person name="Bowden K.V."/>
            <person name="Bui Q."/>
            <person name="Callaghan K.D."/>
            <person name="Canova P.N."/>
            <person name="Carter A.-G.V."/>
            <person name="Carty B."/>
            <person name="Choudhary A."/>
            <person name="Chugh K."/>
            <person name="Clark C.B."/>
            <person name="Clark J."/>
            <person name="Cortez R."/>
            <person name="Dalwadi R.M."/>
            <person name="Daou G."/>
            <person name="Das M."/>
            <person name="Dasari S."/>
            <person name="Davis E.H."/>
            <person name="Defreitas N."/>
            <person name="Demirji J."/>
            <person name="Endres C."/>
            <person name="Fakhar S."/>
            <person name="Feeley N."/>
            <person name="Flores D.C."/>
            <person name="Fowler A.R."/>
            <person name="George T."/>
            <person name="Greis H.L."/>
            <person name="Groleau D.L."/>
            <person name="Gulati J.K."/>
            <person name="Guzman W."/>
            <person name="Hallworth A.N."/>
            <person name="Hariri A."/>
            <person name="Haya V.N."/>
            <person name="Hoffman A.K."/>
            <person name="Horne B."/>
            <person name="Howard T."/>
            <person name="Iglesia A.J."/>
            <person name="Ijezie O.D."/>
            <person name="Incognito N.A."/>
            <person name="Inen J.A."/>
            <person name="Jaiswal A."/>
            <person name="Jezek R.A."/>
            <person name="Kawa A.C."/>
            <person name="Khan F."/>
            <person name="Khin A.C."/>
            <person name="Knapo J."/>
            <person name="Kong A.S."/>
            <person name="Le B.Q."/>
            <person name="Le Q.M."/>
            <person name="Le T.-H.M."/>
            <person name="Lee M."/>
            <person name="Lockwood J.L."/>
            <person name="Loto-Rojas G.S."/>
            <person name="Mantzavinos A."/>
            <person name="Martinez D.R."/>
            <person name="Meadows A.R."/>
            <person name="Mehr S."/>
            <person name="Mellon M.N."/>
            <person name="Memon S."/>
            <person name="Miller B."/>
            <person name="Min S."/>
            <person name="Mitchell L.M."/>
            <person name="Mohamed I.R."/>
            <person name="Mohammed F.O."/>
            <person name="More S."/>
            <person name="Muntaha S."/>
            <person name="Nadeem I."/>
            <person name="Ndjeumen-Njinguet A.S."/>
            <person name="Ng P."/>
            <person name="Ngu V.E."/>
            <person name="Nguyen B.N."/>
            <person name="OHern C.T."/>
            <person name="Oboh U.S."/>
            <person name="Pagano C.W."/>
            <person name="Panakal P.R."/>
            <person name="Park D.A."/>
            <person name="Parsana D."/>
            <person name="Patel P."/>
            <person name="Patel V.S."/>
            <person name="Patwardhan V.M."/>
            <person name="Pawar S.D."/>
            <person name="Payne V.R."/>
            <person name="Petricel I.M."/>
            <person name="Phillips C."/>
            <person name="Puglisi K.M."/>
            <person name="Ramaprasad G."/>
            <person name="Raza A.S."/>
            <person name="Rivera-Oven A.G."/>
            <person name="Robins E."/>
            <person name="Roeun D.C."/>
            <person name="Rostovtseva N."/>
            <person name="Sadat M."/>
            <person name="Seas A."/>
            <person name="So E.J."/>
            <person name="Sogbesan C."/>
            <person name="Strumsky L.A."/>
            <person name="Sun J.L."/>
            <person name="Sutherland H.J."/>
            <person name="Tchakounte I."/>
            <person name="Tewell J.R."/>
            <person name="Thapa D.J."/>
            <person name="Tkach Y."/>
            <person name="Tran C.D."/>
            <person name="Tran V."/>
            <person name="Vithayathil T."/>
            <person name="Vivekanandan A."/>
            <person name="Wang S.R."/>
            <person name="White E."/>
            <person name="Yang A.L."/>
            <person name="Ye D.T."/>
            <person name="Yirenkyi M."/>
            <person name="Zarb J.S."/>
            <person name="Zhang S."/>
            <person name="Zhou M.T."/>
            <person name="Cao A."/>
            <person name="Nguyen K.M."/>
            <person name="Patel K."/>
            <person name="Patel P."/>
            <person name="Pennington E."/>
            <person name="Sendze O."/>
            <person name="Zahangir S."/>
            <person name="Correa-Mendez M."/>
            <person name="Fabian M.F."/>
            <person name="Liu S."/>
            <person name="Jethmalani Y."/>
            <person name="Nunn R."/>
            <person name="Prakash A."/>
            <person name="Louise T."/>
            <person name="Johnson A."/>
            <person name="Erill I."/>
            <person name="Caruso S.M."/>
        </authorList>
    </citation>
    <scope>NUCLEOTIDE SEQUENCE [LARGE SCALE GENOMIC DNA]</scope>
</reference>
<sequence>MREDVSRAISNIVNCIDRLKAHPTHDKAETTLYNIELTEEEGNSIHWIFNRVQDVDFKWLNRTSYRVELSNKEMRLF</sequence>
<name>A0A1W6JSD3_9CAUD</name>
<dbReference type="Proteomes" id="UP000221132">
    <property type="component" value="Segment"/>
</dbReference>
<organism evidence="1 2">
    <name type="scientific">Bacillus phage Harambe</name>
    <dbReference type="NCBI Taxonomy" id="1981931"/>
    <lineage>
        <taxon>Viruses</taxon>
        <taxon>Duplodnaviria</taxon>
        <taxon>Heunggongvirae</taxon>
        <taxon>Uroviricota</taxon>
        <taxon>Caudoviricetes</taxon>
        <taxon>Salasmaviridae</taxon>
        <taxon>Harambevirus</taxon>
        <taxon>Harambevirus harambe</taxon>
    </lineage>
</organism>